<dbReference type="Gene3D" id="1.10.1240.10">
    <property type="entry name" value="Methionine synthase domain"/>
    <property type="match status" value="1"/>
</dbReference>
<dbReference type="SUPFAM" id="SSF52242">
    <property type="entry name" value="Cobalamin (vitamin B12)-binding domain"/>
    <property type="match status" value="1"/>
</dbReference>
<dbReference type="Gene3D" id="3.40.50.280">
    <property type="entry name" value="Cobalamin-binding domain"/>
    <property type="match status" value="1"/>
</dbReference>
<dbReference type="Pfam" id="PF02310">
    <property type="entry name" value="B12-binding"/>
    <property type="match status" value="1"/>
</dbReference>
<dbReference type="GO" id="GO:0032259">
    <property type="term" value="P:methylation"/>
    <property type="evidence" value="ECO:0007669"/>
    <property type="project" value="UniProtKB-KW"/>
</dbReference>
<accession>A0A378XWJ0</accession>
<dbReference type="InterPro" id="IPR003759">
    <property type="entry name" value="Cbl-bd_cap"/>
</dbReference>
<proteinExistence type="predicted"/>
<protein>
    <submittedName>
        <fullName evidence="1">Methionine synthase</fullName>
        <ecNumber evidence="1">2.1.1.13</ecNumber>
    </submittedName>
</protein>
<dbReference type="CDD" id="cd02065">
    <property type="entry name" value="B12-binding_like"/>
    <property type="match status" value="1"/>
</dbReference>
<reference evidence="1 2" key="1">
    <citation type="submission" date="2018-06" db="EMBL/GenBank/DDBJ databases">
        <authorList>
            <consortium name="Pathogen Informatics"/>
            <person name="Doyle S."/>
        </authorList>
    </citation>
    <scope>NUCLEOTIDE SEQUENCE [LARGE SCALE GENOMIC DNA]</scope>
    <source>
        <strain evidence="1 2">NCTC10343</strain>
    </source>
</reference>
<dbReference type="InterPro" id="IPR036724">
    <property type="entry name" value="Cobalamin-bd_sf"/>
</dbReference>
<dbReference type="PROSITE" id="PS51332">
    <property type="entry name" value="B12_BINDING"/>
    <property type="match status" value="1"/>
</dbReference>
<name>A0A378XWJ0_PAEPO</name>
<evidence type="ECO:0000313" key="1">
    <source>
        <dbReference type="EMBL" id="SUA69106.1"/>
    </source>
</evidence>
<dbReference type="GO" id="GO:0046872">
    <property type="term" value="F:metal ion binding"/>
    <property type="evidence" value="ECO:0007669"/>
    <property type="project" value="InterPro"/>
</dbReference>
<dbReference type="Proteomes" id="UP000254400">
    <property type="component" value="Unassembled WGS sequence"/>
</dbReference>
<dbReference type="Pfam" id="PF02607">
    <property type="entry name" value="B12-binding_2"/>
    <property type="match status" value="1"/>
</dbReference>
<gene>
    <name evidence="1" type="primary">metSY</name>
    <name evidence="1" type="ORF">NCTC10343_02050</name>
</gene>
<dbReference type="GeneID" id="93350827"/>
<dbReference type="GO" id="GO:0031419">
    <property type="term" value="F:cobalamin binding"/>
    <property type="evidence" value="ECO:0007669"/>
    <property type="project" value="InterPro"/>
</dbReference>
<keyword evidence="1" id="KW-0808">Transferase</keyword>
<keyword evidence="1" id="KW-0489">Methyltransferase</keyword>
<organism evidence="1 2">
    <name type="scientific">Paenibacillus polymyxa</name>
    <name type="common">Bacillus polymyxa</name>
    <dbReference type="NCBI Taxonomy" id="1406"/>
    <lineage>
        <taxon>Bacteria</taxon>
        <taxon>Bacillati</taxon>
        <taxon>Bacillota</taxon>
        <taxon>Bacilli</taxon>
        <taxon>Bacillales</taxon>
        <taxon>Paenibacillaceae</taxon>
        <taxon>Paenibacillus</taxon>
    </lineage>
</organism>
<dbReference type="RefSeq" id="WP_019686963.1">
    <property type="nucleotide sequence ID" value="NZ_CP025957.1"/>
</dbReference>
<dbReference type="InterPro" id="IPR036594">
    <property type="entry name" value="Meth_synthase_dom"/>
</dbReference>
<evidence type="ECO:0000313" key="2">
    <source>
        <dbReference type="Proteomes" id="UP000254400"/>
    </source>
</evidence>
<dbReference type="EC" id="2.1.1.13" evidence="1"/>
<dbReference type="GO" id="GO:0008705">
    <property type="term" value="F:methionine synthase activity"/>
    <property type="evidence" value="ECO:0007669"/>
    <property type="project" value="UniProtKB-EC"/>
</dbReference>
<dbReference type="InterPro" id="IPR006158">
    <property type="entry name" value="Cobalamin-bd"/>
</dbReference>
<dbReference type="AlphaFoldDB" id="A0A378XWJ0"/>
<sequence>MSIQQYTAGESLLMQAGDLAELVTHKQYELQPDLLERFGDNGKIKTKQDSLYSLNYLAESVIVSSPILFTYYVSWLKRLLEGFGITQEDLIINFQLIRETLVEHFHHREKTVVLEHLELGIQQIGKKEEYASFITDDNPYAADVTQYLEYLLFGNRRQALDWIVHLLDEGMSIQHTYKYIFQISQYEIGRLWHEGKITVGQEHFCTAATQFIISSLYPRWIGAGNKGRSLVAACVGSEQHEIGLRMLADIFEMDGWDTYYLGANVPDRSLLQAIVSYNADVVAISATMAYHVHLVKKLITVIRQNTTTSHVKIMVGGLPFNLDSHLWQEVGADGYAPGAEEALEVAEDILSLKR</sequence>
<dbReference type="EMBL" id="UGSC01000001">
    <property type="protein sequence ID" value="SUA69106.1"/>
    <property type="molecule type" value="Genomic_DNA"/>
</dbReference>